<dbReference type="InterPro" id="IPR009056">
    <property type="entry name" value="Cyt_c-like_dom"/>
</dbReference>
<dbReference type="HOGENOM" id="CLU_1675063_0_0_9"/>
<dbReference type="AlphaFoldDB" id="L0F4Y2"/>
<dbReference type="STRING" id="871963.Desdi_0166"/>
<feature type="region of interest" description="Disordered" evidence="5">
    <location>
        <begin position="156"/>
        <end position="179"/>
    </location>
</feature>
<dbReference type="OrthoDB" id="2680585at2"/>
<dbReference type="KEGG" id="ddl:Desdi_0166"/>
<evidence type="ECO:0000259" key="6">
    <source>
        <dbReference type="PROSITE" id="PS51007"/>
    </source>
</evidence>
<feature type="compositionally biased region" description="Basic and acidic residues" evidence="5">
    <location>
        <begin position="170"/>
        <end position="179"/>
    </location>
</feature>
<proteinExistence type="predicted"/>
<evidence type="ECO:0000256" key="1">
    <source>
        <dbReference type="ARBA" id="ARBA00022617"/>
    </source>
</evidence>
<dbReference type="GO" id="GO:0020037">
    <property type="term" value="F:heme binding"/>
    <property type="evidence" value="ECO:0007669"/>
    <property type="project" value="InterPro"/>
</dbReference>
<dbReference type="SUPFAM" id="SSF46626">
    <property type="entry name" value="Cytochrome c"/>
    <property type="match status" value="1"/>
</dbReference>
<accession>L0F4Y2</accession>
<evidence type="ECO:0000256" key="4">
    <source>
        <dbReference type="PROSITE-ProRule" id="PRU00433"/>
    </source>
</evidence>
<dbReference type="EMBL" id="CP003344">
    <property type="protein sequence ID" value="AGA67726.1"/>
    <property type="molecule type" value="Genomic_DNA"/>
</dbReference>
<evidence type="ECO:0000256" key="5">
    <source>
        <dbReference type="SAM" id="MobiDB-lite"/>
    </source>
</evidence>
<keyword evidence="8" id="KW-1185">Reference proteome</keyword>
<gene>
    <name evidence="7" type="ordered locus">Desdi_0166</name>
</gene>
<keyword evidence="1 4" id="KW-0349">Heme</keyword>
<organism evidence="7 8">
    <name type="scientific">Desulfitobacterium dichloroeliminans (strain LMG P-21439 / DCA1)</name>
    <dbReference type="NCBI Taxonomy" id="871963"/>
    <lineage>
        <taxon>Bacteria</taxon>
        <taxon>Bacillati</taxon>
        <taxon>Bacillota</taxon>
        <taxon>Clostridia</taxon>
        <taxon>Eubacteriales</taxon>
        <taxon>Desulfitobacteriaceae</taxon>
        <taxon>Desulfitobacterium</taxon>
    </lineage>
</organism>
<dbReference type="InterPro" id="IPR036909">
    <property type="entry name" value="Cyt_c-like_dom_sf"/>
</dbReference>
<evidence type="ECO:0000256" key="2">
    <source>
        <dbReference type="ARBA" id="ARBA00022723"/>
    </source>
</evidence>
<name>L0F4Y2_DESDL</name>
<dbReference type="RefSeq" id="WP_015260733.1">
    <property type="nucleotide sequence ID" value="NC_019903.1"/>
</dbReference>
<evidence type="ECO:0000256" key="3">
    <source>
        <dbReference type="ARBA" id="ARBA00023004"/>
    </source>
</evidence>
<dbReference type="GO" id="GO:0046872">
    <property type="term" value="F:metal ion binding"/>
    <property type="evidence" value="ECO:0007669"/>
    <property type="project" value="UniProtKB-KW"/>
</dbReference>
<dbReference type="Gene3D" id="1.10.760.10">
    <property type="entry name" value="Cytochrome c-like domain"/>
    <property type="match status" value="1"/>
</dbReference>
<keyword evidence="2 4" id="KW-0479">Metal-binding</keyword>
<protein>
    <submittedName>
        <fullName evidence="7">Cytochrome c</fullName>
    </submittedName>
</protein>
<sequence>MTGKGQDFFSAHLLLSLFGIWLGIGFLLGITGSVIAAPSYAMPVDRESEMIYASGLQPQTTGGNQNAGTDPAAVATAANKGELFLKKGCTQCHEVSYYGITGGVTGPDLTKAYADAPARFGKTLAEFLKEPEGTMAEMFVRMEITEEEKAEILKLLTEAGGGAAADAPEAESKEQTGGE</sequence>
<dbReference type="PROSITE" id="PS51007">
    <property type="entry name" value="CYTC"/>
    <property type="match status" value="1"/>
</dbReference>
<evidence type="ECO:0000313" key="8">
    <source>
        <dbReference type="Proteomes" id="UP000010797"/>
    </source>
</evidence>
<dbReference type="Proteomes" id="UP000010797">
    <property type="component" value="Chromosome"/>
</dbReference>
<evidence type="ECO:0000313" key="7">
    <source>
        <dbReference type="EMBL" id="AGA67726.1"/>
    </source>
</evidence>
<dbReference type="GO" id="GO:0009055">
    <property type="term" value="F:electron transfer activity"/>
    <property type="evidence" value="ECO:0007669"/>
    <property type="project" value="InterPro"/>
</dbReference>
<reference evidence="8" key="1">
    <citation type="submission" date="2012-02" db="EMBL/GenBank/DDBJ databases">
        <title>Complete sequence of Desulfitobacterium dichloroeliminans LMG P-21439.</title>
        <authorList>
            <person name="Lucas S."/>
            <person name="Han J."/>
            <person name="Lapidus A."/>
            <person name="Cheng J.-F."/>
            <person name="Goodwin L."/>
            <person name="Pitluck S."/>
            <person name="Peters L."/>
            <person name="Ovchinnikova G."/>
            <person name="Teshima H."/>
            <person name="Detter J.C."/>
            <person name="Han C."/>
            <person name="Tapia R."/>
            <person name="Land M."/>
            <person name="Hauser L."/>
            <person name="Kyrpides N."/>
            <person name="Ivanova N."/>
            <person name="Pagani I."/>
            <person name="Kruse T."/>
            <person name="de Vos W.M."/>
            <person name="Boon N."/>
            <person name="Smidt H."/>
            <person name="Woyke T."/>
        </authorList>
    </citation>
    <scope>NUCLEOTIDE SEQUENCE [LARGE SCALE GENOMIC DNA]</scope>
    <source>
        <strain evidence="8">LMG P-21439 / DCA1</strain>
    </source>
</reference>
<dbReference type="eggNOG" id="COG2010">
    <property type="taxonomic scope" value="Bacteria"/>
</dbReference>
<feature type="domain" description="Cytochrome c" evidence="6">
    <location>
        <begin position="76"/>
        <end position="160"/>
    </location>
</feature>
<keyword evidence="3 4" id="KW-0408">Iron</keyword>